<dbReference type="GO" id="GO:0000981">
    <property type="term" value="F:DNA-binding transcription factor activity, RNA polymerase II-specific"/>
    <property type="evidence" value="ECO:0007669"/>
    <property type="project" value="TreeGrafter"/>
</dbReference>
<evidence type="ECO:0000313" key="8">
    <source>
        <dbReference type="EMBL" id="KAF3961451.1"/>
    </source>
</evidence>
<dbReference type="GO" id="GO:0090575">
    <property type="term" value="C:RNA polymerase II transcription regulator complex"/>
    <property type="evidence" value="ECO:0007669"/>
    <property type="project" value="TreeGrafter"/>
</dbReference>
<proteinExistence type="predicted"/>
<dbReference type="PANTHER" id="PTHR13935:SF155">
    <property type="entry name" value="TRANSCRIPTION FACTOR BHLH120-LIKE"/>
    <property type="match status" value="1"/>
</dbReference>
<dbReference type="Proteomes" id="UP000737018">
    <property type="component" value="Unassembled WGS sequence"/>
</dbReference>
<dbReference type="CDD" id="cd18914">
    <property type="entry name" value="bHLH_AtORG2_like"/>
    <property type="match status" value="1"/>
</dbReference>
<evidence type="ECO:0000313" key="9">
    <source>
        <dbReference type="Proteomes" id="UP000737018"/>
    </source>
</evidence>
<keyword evidence="4" id="KW-0238">DNA-binding</keyword>
<keyword evidence="3" id="KW-0805">Transcription regulation</keyword>
<protein>
    <recommendedName>
        <fullName evidence="7">BHLH domain-containing protein</fullName>
    </recommendedName>
</protein>
<dbReference type="PROSITE" id="PS50888">
    <property type="entry name" value="BHLH"/>
    <property type="match status" value="1"/>
</dbReference>
<dbReference type="InterPro" id="IPR015660">
    <property type="entry name" value="MASH1/Ascl1a-like"/>
</dbReference>
<evidence type="ECO:0000256" key="3">
    <source>
        <dbReference type="ARBA" id="ARBA00023015"/>
    </source>
</evidence>
<sequence>MFPLHQSNELVFKVFADPHHQHKISQDLIMGQASLDGSDFNTSKSMGKGLRRKLCDNLDKNFVNCNDNKKQKMMHREIERQRRQEMATLYVALRSFLPLEFIKGKRSISDHINEAANYIKHLEKQIKELSSARDVLKGFSNLSTTDQGQGSTSQPSCFTIHPCCGGVEIVISSGFREESFPLSKVLELLLEGGLTVLNCTSSKVNERFLHTVQCEGSDSTCLDLSGLQKKLNEVIPSMNSLSP</sequence>
<evidence type="ECO:0000256" key="1">
    <source>
        <dbReference type="ARBA" id="ARBA00004123"/>
    </source>
</evidence>
<accession>A0A8J4VV09</accession>
<gene>
    <name evidence="8" type="ORF">CMV_013930</name>
</gene>
<keyword evidence="6" id="KW-0539">Nucleus</keyword>
<reference evidence="8" key="1">
    <citation type="submission" date="2020-03" db="EMBL/GenBank/DDBJ databases">
        <title>Castanea mollissima Vanexum genome sequencing.</title>
        <authorList>
            <person name="Staton M."/>
        </authorList>
    </citation>
    <scope>NUCLEOTIDE SEQUENCE</scope>
    <source>
        <tissue evidence="8">Leaf</tissue>
    </source>
</reference>
<dbReference type="GO" id="GO:0046983">
    <property type="term" value="F:protein dimerization activity"/>
    <property type="evidence" value="ECO:0007669"/>
    <property type="project" value="InterPro"/>
</dbReference>
<evidence type="ECO:0000256" key="6">
    <source>
        <dbReference type="ARBA" id="ARBA00023242"/>
    </source>
</evidence>
<evidence type="ECO:0000259" key="7">
    <source>
        <dbReference type="PROSITE" id="PS50888"/>
    </source>
</evidence>
<name>A0A8J4VV09_9ROSI</name>
<dbReference type="OrthoDB" id="1935281at2759"/>
<keyword evidence="5" id="KW-0804">Transcription</keyword>
<dbReference type="SUPFAM" id="SSF47459">
    <property type="entry name" value="HLH, helix-loop-helix DNA-binding domain"/>
    <property type="match status" value="1"/>
</dbReference>
<dbReference type="InterPro" id="IPR036638">
    <property type="entry name" value="HLH_DNA-bd_sf"/>
</dbReference>
<evidence type="ECO:0000256" key="4">
    <source>
        <dbReference type="ARBA" id="ARBA00023125"/>
    </source>
</evidence>
<dbReference type="GO" id="GO:0000977">
    <property type="term" value="F:RNA polymerase II transcription regulatory region sequence-specific DNA binding"/>
    <property type="evidence" value="ECO:0007669"/>
    <property type="project" value="TreeGrafter"/>
</dbReference>
<comment type="subunit">
    <text evidence="2">Homodimer.</text>
</comment>
<dbReference type="InterPro" id="IPR011598">
    <property type="entry name" value="bHLH_dom"/>
</dbReference>
<dbReference type="FunFam" id="4.10.280.10:FF:000085">
    <property type="entry name" value="Transcription factor bHLH126"/>
    <property type="match status" value="1"/>
</dbReference>
<evidence type="ECO:0000256" key="5">
    <source>
        <dbReference type="ARBA" id="ARBA00023163"/>
    </source>
</evidence>
<comment type="caution">
    <text evidence="8">The sequence shown here is derived from an EMBL/GenBank/DDBJ whole genome shotgun (WGS) entry which is preliminary data.</text>
</comment>
<dbReference type="SMR" id="A0A8J4VV09"/>
<keyword evidence="9" id="KW-1185">Reference proteome</keyword>
<dbReference type="PANTHER" id="PTHR13935">
    <property type="entry name" value="ACHAETE-SCUTE TRANSCRIPTION FACTOR-RELATED"/>
    <property type="match status" value="1"/>
</dbReference>
<organism evidence="8 9">
    <name type="scientific">Castanea mollissima</name>
    <name type="common">Chinese chestnut</name>
    <dbReference type="NCBI Taxonomy" id="60419"/>
    <lineage>
        <taxon>Eukaryota</taxon>
        <taxon>Viridiplantae</taxon>
        <taxon>Streptophyta</taxon>
        <taxon>Embryophyta</taxon>
        <taxon>Tracheophyta</taxon>
        <taxon>Spermatophyta</taxon>
        <taxon>Magnoliopsida</taxon>
        <taxon>eudicotyledons</taxon>
        <taxon>Gunneridae</taxon>
        <taxon>Pentapetalae</taxon>
        <taxon>rosids</taxon>
        <taxon>fabids</taxon>
        <taxon>Fagales</taxon>
        <taxon>Fagaceae</taxon>
        <taxon>Castanea</taxon>
    </lineage>
</organism>
<dbReference type="AlphaFoldDB" id="A0A8J4VV09"/>
<dbReference type="Gene3D" id="4.10.280.10">
    <property type="entry name" value="Helix-loop-helix DNA-binding domain"/>
    <property type="match status" value="1"/>
</dbReference>
<evidence type="ECO:0000256" key="2">
    <source>
        <dbReference type="ARBA" id="ARBA00011738"/>
    </source>
</evidence>
<feature type="domain" description="BHLH" evidence="7">
    <location>
        <begin position="70"/>
        <end position="122"/>
    </location>
</feature>
<dbReference type="SMART" id="SM00353">
    <property type="entry name" value="HLH"/>
    <property type="match status" value="1"/>
</dbReference>
<comment type="subcellular location">
    <subcellularLocation>
        <location evidence="1">Nucleus</location>
    </subcellularLocation>
</comment>
<dbReference type="Pfam" id="PF00010">
    <property type="entry name" value="HLH"/>
    <property type="match status" value="1"/>
</dbReference>
<dbReference type="EMBL" id="JRKL02001897">
    <property type="protein sequence ID" value="KAF3961451.1"/>
    <property type="molecule type" value="Genomic_DNA"/>
</dbReference>